<keyword evidence="3" id="KW-1185">Reference proteome</keyword>
<sequence length="168" mass="19246">MRTIEERFWEKVDKRGVDECWPWVARCSCSDGRGRILFEGRMRTAPAISLILSGQNMPFEAAFACHECDNPACVNPKHLWWGTAKQNAQDAASKGRMPGQGKTHCKRGHELSGRNVIIFGGNRRRCRECDNMHNRAYSSKSEVRERKAEQQRARRARNALAQEGKRDD</sequence>
<dbReference type="GO" id="GO:0004519">
    <property type="term" value="F:endonuclease activity"/>
    <property type="evidence" value="ECO:0007669"/>
    <property type="project" value="InterPro"/>
</dbReference>
<name>A0A916R8L9_9HYPH</name>
<dbReference type="EMBL" id="BMKB01000002">
    <property type="protein sequence ID" value="GGA45825.1"/>
    <property type="molecule type" value="Genomic_DNA"/>
</dbReference>
<accession>A0A916R8L9</accession>
<dbReference type="Proteomes" id="UP000596977">
    <property type="component" value="Unassembled WGS sequence"/>
</dbReference>
<dbReference type="Gene3D" id="3.90.75.10">
    <property type="entry name" value="Homing Intron 3 (I-ppo) Encoded Endonuclease, Chain A"/>
    <property type="match status" value="1"/>
</dbReference>
<evidence type="ECO:0000256" key="1">
    <source>
        <dbReference type="SAM" id="MobiDB-lite"/>
    </source>
</evidence>
<dbReference type="InterPro" id="IPR044930">
    <property type="entry name" value="Homing_endonuclease_His-Me"/>
</dbReference>
<reference evidence="2 3" key="1">
    <citation type="journal article" date="2014" name="Int. J. Syst. Evol. Microbiol.">
        <title>Complete genome sequence of Corynebacterium casei LMG S-19264T (=DSM 44701T), isolated from a smear-ripened cheese.</title>
        <authorList>
            <consortium name="US DOE Joint Genome Institute (JGI-PGF)"/>
            <person name="Walter F."/>
            <person name="Albersmeier A."/>
            <person name="Kalinowski J."/>
            <person name="Ruckert C."/>
        </authorList>
    </citation>
    <scope>NUCLEOTIDE SEQUENCE [LARGE SCALE GENOMIC DNA]</scope>
    <source>
        <strain evidence="2 3">CGMCC 1.15896</strain>
    </source>
</reference>
<feature type="region of interest" description="Disordered" evidence="1">
    <location>
        <begin position="137"/>
        <end position="168"/>
    </location>
</feature>
<dbReference type="SUPFAM" id="SSF54060">
    <property type="entry name" value="His-Me finger endonucleases"/>
    <property type="match status" value="1"/>
</dbReference>
<evidence type="ECO:0000313" key="3">
    <source>
        <dbReference type="Proteomes" id="UP000596977"/>
    </source>
</evidence>
<feature type="compositionally biased region" description="Basic and acidic residues" evidence="1">
    <location>
        <begin position="141"/>
        <end position="152"/>
    </location>
</feature>
<dbReference type="InterPro" id="IPR044925">
    <property type="entry name" value="His-Me_finger_sf"/>
</dbReference>
<organism evidence="2 3">
    <name type="scientific">Pelagibacterium lentulum</name>
    <dbReference type="NCBI Taxonomy" id="2029865"/>
    <lineage>
        <taxon>Bacteria</taxon>
        <taxon>Pseudomonadati</taxon>
        <taxon>Pseudomonadota</taxon>
        <taxon>Alphaproteobacteria</taxon>
        <taxon>Hyphomicrobiales</taxon>
        <taxon>Devosiaceae</taxon>
        <taxon>Pelagibacterium</taxon>
    </lineage>
</organism>
<evidence type="ECO:0008006" key="4">
    <source>
        <dbReference type="Google" id="ProtNLM"/>
    </source>
</evidence>
<gene>
    <name evidence="2" type="ORF">GCM10011499_14450</name>
</gene>
<protein>
    <recommendedName>
        <fullName evidence="4">HNH endonuclease</fullName>
    </recommendedName>
</protein>
<comment type="caution">
    <text evidence="2">The sequence shown here is derived from an EMBL/GenBank/DDBJ whole genome shotgun (WGS) entry which is preliminary data.</text>
</comment>
<dbReference type="AlphaFoldDB" id="A0A916R8L9"/>
<evidence type="ECO:0000313" key="2">
    <source>
        <dbReference type="EMBL" id="GGA45825.1"/>
    </source>
</evidence>
<proteinExistence type="predicted"/>